<dbReference type="EMBL" id="QKWP01002898">
    <property type="protein sequence ID" value="RIB01876.1"/>
    <property type="molecule type" value="Genomic_DNA"/>
</dbReference>
<keyword evidence="3" id="KW-1185">Reference proteome</keyword>
<gene>
    <name evidence="2" type="ORF">C2G38_2255933</name>
</gene>
<organism evidence="2 3">
    <name type="scientific">Gigaspora rosea</name>
    <dbReference type="NCBI Taxonomy" id="44941"/>
    <lineage>
        <taxon>Eukaryota</taxon>
        <taxon>Fungi</taxon>
        <taxon>Fungi incertae sedis</taxon>
        <taxon>Mucoromycota</taxon>
        <taxon>Glomeromycotina</taxon>
        <taxon>Glomeromycetes</taxon>
        <taxon>Diversisporales</taxon>
        <taxon>Gigasporaceae</taxon>
        <taxon>Gigaspora</taxon>
    </lineage>
</organism>
<dbReference type="OrthoDB" id="2322026at2759"/>
<feature type="compositionally biased region" description="Acidic residues" evidence="1">
    <location>
        <begin position="245"/>
        <end position="255"/>
    </location>
</feature>
<reference evidence="2 3" key="1">
    <citation type="submission" date="2018-06" db="EMBL/GenBank/DDBJ databases">
        <title>Comparative genomics reveals the genomic features of Rhizophagus irregularis, R. cerebriforme, R. diaphanum and Gigaspora rosea, and their symbiotic lifestyle signature.</title>
        <authorList>
            <person name="Morin E."/>
            <person name="San Clemente H."/>
            <person name="Chen E.C.H."/>
            <person name="De La Providencia I."/>
            <person name="Hainaut M."/>
            <person name="Kuo A."/>
            <person name="Kohler A."/>
            <person name="Murat C."/>
            <person name="Tang N."/>
            <person name="Roy S."/>
            <person name="Loubradou J."/>
            <person name="Henrissat B."/>
            <person name="Grigoriev I.V."/>
            <person name="Corradi N."/>
            <person name="Roux C."/>
            <person name="Martin F.M."/>
        </authorList>
    </citation>
    <scope>NUCLEOTIDE SEQUENCE [LARGE SCALE GENOMIC DNA]</scope>
    <source>
        <strain evidence="2 3">DAOM 194757</strain>
    </source>
</reference>
<proteinExistence type="predicted"/>
<dbReference type="Proteomes" id="UP000266673">
    <property type="component" value="Unassembled WGS sequence"/>
</dbReference>
<feature type="region of interest" description="Disordered" evidence="1">
    <location>
        <begin position="242"/>
        <end position="272"/>
    </location>
</feature>
<evidence type="ECO:0000313" key="2">
    <source>
        <dbReference type="EMBL" id="RIB01876.1"/>
    </source>
</evidence>
<dbReference type="AlphaFoldDB" id="A0A397U485"/>
<accession>A0A397U485</accession>
<sequence>MDILIEEQFDIEDEIWTIECERFLRSIQNTAAHNVTRIEKEPSDEKHCFLPKYLKSVEDDKFYEWDLKNFDDILVAIFQFLHLYYPDINNMKLSTIHKEKIDKWENIEFPKKLKNKDEKKEGELQNKVINEVNDKWFPGFEYLYDFEYERGNHKGDLIFANNCGILAAVETKRVGYNLIQKNKIINKVKEQTIKYRNILMEETKDDPGIITVFGVNKRFKNNSPDSDQQSVAQTVGEETLNGVLSDEENQDDDQNINEINDNFNEVSLEEKN</sequence>
<evidence type="ECO:0000256" key="1">
    <source>
        <dbReference type="SAM" id="MobiDB-lite"/>
    </source>
</evidence>
<evidence type="ECO:0000313" key="3">
    <source>
        <dbReference type="Proteomes" id="UP000266673"/>
    </source>
</evidence>
<name>A0A397U485_9GLOM</name>
<protein>
    <submittedName>
        <fullName evidence="2">Uncharacterized protein</fullName>
    </submittedName>
</protein>
<comment type="caution">
    <text evidence="2">The sequence shown here is derived from an EMBL/GenBank/DDBJ whole genome shotgun (WGS) entry which is preliminary data.</text>
</comment>